<feature type="region of interest" description="Disordered" evidence="1">
    <location>
        <begin position="418"/>
        <end position="439"/>
    </location>
</feature>
<reference evidence="3" key="1">
    <citation type="journal article" date="2023" name="Plant J.">
        <title>Genome sequences and population genomics provide insights into the demographic history, inbreeding, and mutation load of two 'living fossil' tree species of Dipteronia.</title>
        <authorList>
            <person name="Feng Y."/>
            <person name="Comes H.P."/>
            <person name="Chen J."/>
            <person name="Zhu S."/>
            <person name="Lu R."/>
            <person name="Zhang X."/>
            <person name="Li P."/>
            <person name="Qiu J."/>
            <person name="Olsen K.M."/>
            <person name="Qiu Y."/>
        </authorList>
    </citation>
    <scope>NUCLEOTIDE SEQUENCE</scope>
    <source>
        <strain evidence="3">KIB01</strain>
    </source>
</reference>
<feature type="region of interest" description="Disordered" evidence="1">
    <location>
        <begin position="177"/>
        <end position="200"/>
    </location>
</feature>
<comment type="caution">
    <text evidence="3">The sequence shown here is derived from an EMBL/GenBank/DDBJ whole genome shotgun (WGS) entry which is preliminary data.</text>
</comment>
<protein>
    <recommendedName>
        <fullName evidence="2">XS domain-containing protein</fullName>
    </recommendedName>
</protein>
<dbReference type="InterPro" id="IPR038588">
    <property type="entry name" value="XS_domain_sf"/>
</dbReference>
<feature type="region of interest" description="Disordered" evidence="1">
    <location>
        <begin position="113"/>
        <end position="141"/>
    </location>
</feature>
<dbReference type="GO" id="GO:0031047">
    <property type="term" value="P:regulatory ncRNA-mediated gene silencing"/>
    <property type="evidence" value="ECO:0007669"/>
    <property type="project" value="InterPro"/>
</dbReference>
<dbReference type="EMBL" id="JANJYI010000009">
    <property type="protein sequence ID" value="KAK2634216.1"/>
    <property type="molecule type" value="Genomic_DNA"/>
</dbReference>
<proteinExistence type="predicted"/>
<evidence type="ECO:0000256" key="1">
    <source>
        <dbReference type="SAM" id="MobiDB-lite"/>
    </source>
</evidence>
<evidence type="ECO:0000259" key="2">
    <source>
        <dbReference type="Pfam" id="PF03468"/>
    </source>
</evidence>
<feature type="compositionally biased region" description="Basic residues" evidence="1">
    <location>
        <begin position="644"/>
        <end position="654"/>
    </location>
</feature>
<feature type="compositionally biased region" description="Polar residues" evidence="1">
    <location>
        <begin position="423"/>
        <end position="439"/>
    </location>
</feature>
<sequence length="991" mass="114213">MQSRRHEDYMSTSSKVRDRHGKREMRHDLNVSSYRDAPDRPRRSLSLHNVDESRRVSDIHRGSGSTERRDYGWHLGGGRTERVRTKSPNYGQLHRRPHFDDEVQRRYGYQEDVDFDHGTNSRSNHIYEYDHGSPRVGKDKNYSENRVVGIGDHGMLSQKSIQVEDGTIEGLYRLPHDIGPSKNYGEPGGSQQPPPRSKDIGRFEHEKYQEPIPSDNLGVRESYKQEEKPVYHSRDKLSVTESYMEGEKPTYHSRDSLYKTVPASHSKDILSTSQYKDVAGTSSRASMSGFPAFYQDGVTLPTSDGYQSSVKITEATGYNTYEQRPFVDTVRDNEDNPRNFNFYQHGAYSPSKAEHDDYIHPKARMVLTDDQGYPSDHHNSHKMMRPHTRLDYDRPLMDYERRDLPRPNDMLPVVDRIDKSEHSSGNLRRSSALDQPNLQKQSFSDYLDMSRKPYASMQGGEYLNPGYSHVDFERRVPRDYGMSDLGVPQDHQNSYLRSNYGFGRDAGQEIQNERLQSSSGPFYSSEMHEIPVRSQAYKAEELGMRGPSERIFKRKNMDNDTISLHSRTIMSREWNVPEEFEDLYDSDEEYFDEDMSGVHLSKTGRFCHNEYRKGGRTYDGRERRGSFTSDDRFSTRDSMAHSQRSVRLHNHSNRYIKSNTRPDSLSWHNSHHIDRRGGLHKQHKVWKRIQDFHEDVHENDGNTSEDQLNLAELESSEESEEFKEVVHKFFLEYSKKLNVNSSVQRRYKALGKAGSLFCIACGRRFSKEFMNTQGLIRHTLMSHKVGLRARHLGLHKAICALLGWYSVVPHDPKTWVSECLPDAEAKSQKNDLVLWPPIIIIRNISMSNNNPKEQKVIPIEGVEAFLRGKGFVGGKITVCLGRPADQSVMVVKFLGTFTGLGNAERLHKYFAENKRGRAEFELLTSNSSKSSSTSMEAGMQGDQAKERLLYGYMGISEDLDLVDFHTKNYCEVKSKQEIVDLDNAPVKPDER</sequence>
<gene>
    <name evidence="3" type="ORF">Ddye_029008</name>
</gene>
<feature type="compositionally biased region" description="Basic and acidic residues" evidence="1">
    <location>
        <begin position="49"/>
        <end position="72"/>
    </location>
</feature>
<evidence type="ECO:0000313" key="3">
    <source>
        <dbReference type="EMBL" id="KAK2634216.1"/>
    </source>
</evidence>
<dbReference type="Pfam" id="PF03468">
    <property type="entry name" value="XS"/>
    <property type="match status" value="1"/>
</dbReference>
<feature type="region of interest" description="Disordered" evidence="1">
    <location>
        <begin position="612"/>
        <end position="661"/>
    </location>
</feature>
<feature type="domain" description="XS" evidence="2">
    <location>
        <begin position="831"/>
        <end position="959"/>
    </location>
</feature>
<feature type="compositionally biased region" description="Basic and acidic residues" evidence="1">
    <location>
        <begin position="612"/>
        <end position="639"/>
    </location>
</feature>
<accession>A0AAD9WK74</accession>
<feature type="region of interest" description="Disordered" evidence="1">
    <location>
        <begin position="1"/>
        <end position="95"/>
    </location>
</feature>
<dbReference type="AlphaFoldDB" id="A0AAD9WK74"/>
<dbReference type="Gene3D" id="3.30.70.2890">
    <property type="entry name" value="XS domain"/>
    <property type="match status" value="1"/>
</dbReference>
<dbReference type="PANTHER" id="PTHR46619">
    <property type="entry name" value="RNA RECOGNITION MOTIF XS DOMAIN PROTEIN-RELATED"/>
    <property type="match status" value="1"/>
</dbReference>
<keyword evidence="4" id="KW-1185">Reference proteome</keyword>
<evidence type="ECO:0000313" key="4">
    <source>
        <dbReference type="Proteomes" id="UP001280121"/>
    </source>
</evidence>
<organism evidence="3 4">
    <name type="scientific">Dipteronia dyeriana</name>
    <dbReference type="NCBI Taxonomy" id="168575"/>
    <lineage>
        <taxon>Eukaryota</taxon>
        <taxon>Viridiplantae</taxon>
        <taxon>Streptophyta</taxon>
        <taxon>Embryophyta</taxon>
        <taxon>Tracheophyta</taxon>
        <taxon>Spermatophyta</taxon>
        <taxon>Magnoliopsida</taxon>
        <taxon>eudicotyledons</taxon>
        <taxon>Gunneridae</taxon>
        <taxon>Pentapetalae</taxon>
        <taxon>rosids</taxon>
        <taxon>malvids</taxon>
        <taxon>Sapindales</taxon>
        <taxon>Sapindaceae</taxon>
        <taxon>Hippocastanoideae</taxon>
        <taxon>Acereae</taxon>
        <taxon>Dipteronia</taxon>
    </lineage>
</organism>
<dbReference type="PANTHER" id="PTHR46619:SF4">
    <property type="entry name" value="XS DOMAIN-CONTAINING PROTEIN-RELATED"/>
    <property type="match status" value="1"/>
</dbReference>
<name>A0AAD9WK74_9ROSI</name>
<dbReference type="Proteomes" id="UP001280121">
    <property type="component" value="Unassembled WGS sequence"/>
</dbReference>
<dbReference type="InterPro" id="IPR005380">
    <property type="entry name" value="XS_domain"/>
</dbReference>